<feature type="transmembrane region" description="Helical" evidence="1">
    <location>
        <begin position="164"/>
        <end position="185"/>
    </location>
</feature>
<evidence type="ECO:0000256" key="1">
    <source>
        <dbReference type="SAM" id="Phobius"/>
    </source>
</evidence>
<protein>
    <recommendedName>
        <fullName evidence="4">Pentapeptide repeat-containing protein</fullName>
    </recommendedName>
</protein>
<dbReference type="Pfam" id="PF00805">
    <property type="entry name" value="Pentapeptide"/>
    <property type="match status" value="1"/>
</dbReference>
<gene>
    <name evidence="2" type="ORF">MICAH_160020</name>
</gene>
<comment type="caution">
    <text evidence="2">The sequence shown here is derived from an EMBL/GenBank/DDBJ whole genome shotgun (WGS) entry which is preliminary data.</text>
</comment>
<feature type="transmembrane region" description="Helical" evidence="1">
    <location>
        <begin position="244"/>
        <end position="264"/>
    </location>
</feature>
<dbReference type="RefSeq" id="WP_002795501.1">
    <property type="nucleotide sequence ID" value="NZ_HE973725.1"/>
</dbReference>
<dbReference type="HOGENOM" id="CLU_523548_0_0_3"/>
<dbReference type="SUPFAM" id="SSF141571">
    <property type="entry name" value="Pentapeptide repeat-like"/>
    <property type="match status" value="1"/>
</dbReference>
<reference evidence="2 3" key="1">
    <citation type="submission" date="2012-04" db="EMBL/GenBank/DDBJ databases">
        <authorList>
            <person name="Genoscope - CEA"/>
        </authorList>
    </citation>
    <scope>NUCLEOTIDE SEQUENCE [LARGE SCALE GENOMIC DNA]</scope>
    <source>
        <strain evidence="2 3">9809</strain>
    </source>
</reference>
<name>I4HJ07_MICAE</name>
<organism evidence="2 3">
    <name type="scientific">Microcystis aeruginosa PCC 9809</name>
    <dbReference type="NCBI Taxonomy" id="1160285"/>
    <lineage>
        <taxon>Bacteria</taxon>
        <taxon>Bacillati</taxon>
        <taxon>Cyanobacteriota</taxon>
        <taxon>Cyanophyceae</taxon>
        <taxon>Oscillatoriophycideae</taxon>
        <taxon>Chroococcales</taxon>
        <taxon>Microcystaceae</taxon>
        <taxon>Microcystis</taxon>
    </lineage>
</organism>
<evidence type="ECO:0008006" key="4">
    <source>
        <dbReference type="Google" id="ProtNLM"/>
    </source>
</evidence>
<proteinExistence type="predicted"/>
<feature type="transmembrane region" description="Helical" evidence="1">
    <location>
        <begin position="211"/>
        <end position="232"/>
    </location>
</feature>
<dbReference type="Gene3D" id="2.160.20.80">
    <property type="entry name" value="E3 ubiquitin-protein ligase SopA"/>
    <property type="match status" value="1"/>
</dbReference>
<dbReference type="EMBL" id="CAIO01000068">
    <property type="protein sequence ID" value="CCI22031.1"/>
    <property type="molecule type" value="Genomic_DNA"/>
</dbReference>
<keyword evidence="1" id="KW-0812">Transmembrane</keyword>
<evidence type="ECO:0000313" key="2">
    <source>
        <dbReference type="EMBL" id="CCI22031.1"/>
    </source>
</evidence>
<dbReference type="InterPro" id="IPR001646">
    <property type="entry name" value="5peptide_repeat"/>
</dbReference>
<dbReference type="AlphaFoldDB" id="I4HJ07"/>
<accession>I4HJ07</accession>
<dbReference type="Proteomes" id="UP000004775">
    <property type="component" value="Unassembled WGS sequence"/>
</dbReference>
<evidence type="ECO:0000313" key="3">
    <source>
        <dbReference type="Proteomes" id="UP000004775"/>
    </source>
</evidence>
<sequence>MITSELASLIIGIEENVRPESEYYGKLVEWREKYQTWHYGISLSNTHFFSLGTLEKQELQLLKRHDIRDFDLRILPDVKSPFESDEVIERLKYALRWLQDLPDNSPNKTITGKELAFRILTGSPDYEYSGDTKPIPPDLSYEDYLKQSCPKLKHRKYSLKNPQVWAYMFLFVFVLFVAILTPPLFDLIKNLIGSIAWLKSIDNLVENISKILFFLFIFIISFLLWRVFVIISNFKWSGFQKKSFWDWLQLLIVPLMLALGAFYLNSAADFRDYQIAQERKQQEILTDYFSKMQDLIVETKKIKETSGYKESHPKDQEVMLLPEFSSTAQALTLSVLEQLDGKRKGKVITYLAESQLITITVDNNKPSTQPEIKLDGANLDDIELGNNGPRNSLNENEMTIIDQIQIKNANMKRANLSGLRSRHSELRGSYLENASLKNVYFTGSTMTASRFINGQITDVDFTGVDLAKTIFDNVKLENITISDKTNFNQACFTKIATSNTKTVTSNTKQESYLLTKEYLQELIDKKYVLEAKTHQECIQKIGNAQKNLTGAE</sequence>
<keyword evidence="1" id="KW-1133">Transmembrane helix</keyword>
<keyword evidence="1" id="KW-0472">Membrane</keyword>